<protein>
    <submittedName>
        <fullName evidence="4">TetR/AcrR family transcriptional regulator</fullName>
    </submittedName>
</protein>
<keyword evidence="1 2" id="KW-0238">DNA-binding</keyword>
<dbReference type="SUPFAM" id="SSF46689">
    <property type="entry name" value="Homeodomain-like"/>
    <property type="match status" value="1"/>
</dbReference>
<dbReference type="Pfam" id="PF00440">
    <property type="entry name" value="TetR_N"/>
    <property type="match status" value="1"/>
</dbReference>
<dbReference type="Proteomes" id="UP000244248">
    <property type="component" value="Unassembled WGS sequence"/>
</dbReference>
<dbReference type="PANTHER" id="PTHR43479">
    <property type="entry name" value="ACREF/ENVCD OPERON REPRESSOR-RELATED"/>
    <property type="match status" value="1"/>
</dbReference>
<organism evidence="4 5">
    <name type="scientific">Stenotrophobium rhamnosiphilum</name>
    <dbReference type="NCBI Taxonomy" id="2029166"/>
    <lineage>
        <taxon>Bacteria</taxon>
        <taxon>Pseudomonadati</taxon>
        <taxon>Pseudomonadota</taxon>
        <taxon>Gammaproteobacteria</taxon>
        <taxon>Nevskiales</taxon>
        <taxon>Nevskiaceae</taxon>
        <taxon>Stenotrophobium</taxon>
    </lineage>
</organism>
<dbReference type="OrthoDB" id="63332at2"/>
<dbReference type="InterPro" id="IPR036271">
    <property type="entry name" value="Tet_transcr_reg_TetR-rel_C_sf"/>
</dbReference>
<dbReference type="PRINTS" id="PR00455">
    <property type="entry name" value="HTHTETR"/>
</dbReference>
<dbReference type="RefSeq" id="WP_107940602.1">
    <property type="nucleotide sequence ID" value="NZ_QANS01000004.1"/>
</dbReference>
<proteinExistence type="predicted"/>
<dbReference type="AlphaFoldDB" id="A0A2T5MEL3"/>
<dbReference type="InterPro" id="IPR050624">
    <property type="entry name" value="HTH-type_Tx_Regulator"/>
</dbReference>
<evidence type="ECO:0000256" key="1">
    <source>
        <dbReference type="ARBA" id="ARBA00023125"/>
    </source>
</evidence>
<dbReference type="Gene3D" id="1.10.357.10">
    <property type="entry name" value="Tetracycline Repressor, domain 2"/>
    <property type="match status" value="1"/>
</dbReference>
<evidence type="ECO:0000256" key="2">
    <source>
        <dbReference type="PROSITE-ProRule" id="PRU00335"/>
    </source>
</evidence>
<evidence type="ECO:0000313" key="5">
    <source>
        <dbReference type="Proteomes" id="UP000244248"/>
    </source>
</evidence>
<dbReference type="InterPro" id="IPR023772">
    <property type="entry name" value="DNA-bd_HTH_TetR-type_CS"/>
</dbReference>
<dbReference type="GO" id="GO:0003677">
    <property type="term" value="F:DNA binding"/>
    <property type="evidence" value="ECO:0007669"/>
    <property type="project" value="UniProtKB-UniRule"/>
</dbReference>
<gene>
    <name evidence="4" type="ORF">CJD38_12000</name>
</gene>
<name>A0A2T5MEL3_9GAMM</name>
<dbReference type="SUPFAM" id="SSF48498">
    <property type="entry name" value="Tetracyclin repressor-like, C-terminal domain"/>
    <property type="match status" value="1"/>
</dbReference>
<dbReference type="InterPro" id="IPR009057">
    <property type="entry name" value="Homeodomain-like_sf"/>
</dbReference>
<dbReference type="InterPro" id="IPR001647">
    <property type="entry name" value="HTH_TetR"/>
</dbReference>
<reference evidence="4 5" key="1">
    <citation type="submission" date="2018-04" db="EMBL/GenBank/DDBJ databases">
        <title>Novel species isolated from glacier.</title>
        <authorList>
            <person name="Liu Q."/>
            <person name="Xin Y.-H."/>
        </authorList>
    </citation>
    <scope>NUCLEOTIDE SEQUENCE [LARGE SCALE GENOMIC DNA]</scope>
    <source>
        <strain evidence="4 5">GT1R17</strain>
    </source>
</reference>
<sequence>MPPVRTKRTTGKREQNKLANRAAILEAAQSTFVKMGYDAVTVRDIIRLTGLASGTFYNYFEDKAELLHALIEQHMGTMATRLTTARRSATSIEQFIHSAYLAFFQEIADNPDFYAMLFRNEPVIRTFYSGSVIGNTMTMLKQDLSLAISRGLLPEMDTDYLTAILGGAGYEMARMIVERKGKKPEEAAAFVTQFFIKGLQEFQRSDETRLIRRGPLKLDGAAR</sequence>
<dbReference type="PROSITE" id="PS01081">
    <property type="entry name" value="HTH_TETR_1"/>
    <property type="match status" value="1"/>
</dbReference>
<feature type="domain" description="HTH tetR-type" evidence="3">
    <location>
        <begin position="18"/>
        <end position="78"/>
    </location>
</feature>
<feature type="DNA-binding region" description="H-T-H motif" evidence="2">
    <location>
        <begin position="41"/>
        <end position="60"/>
    </location>
</feature>
<evidence type="ECO:0000259" key="3">
    <source>
        <dbReference type="PROSITE" id="PS50977"/>
    </source>
</evidence>
<dbReference type="PANTHER" id="PTHR43479:SF11">
    <property type="entry name" value="ACREF_ENVCD OPERON REPRESSOR-RELATED"/>
    <property type="match status" value="1"/>
</dbReference>
<comment type="caution">
    <text evidence="4">The sequence shown here is derived from an EMBL/GenBank/DDBJ whole genome shotgun (WGS) entry which is preliminary data.</text>
</comment>
<dbReference type="PROSITE" id="PS50977">
    <property type="entry name" value="HTH_TETR_2"/>
    <property type="match status" value="1"/>
</dbReference>
<dbReference type="EMBL" id="QANS01000004">
    <property type="protein sequence ID" value="PTU31018.1"/>
    <property type="molecule type" value="Genomic_DNA"/>
</dbReference>
<keyword evidence="5" id="KW-1185">Reference proteome</keyword>
<evidence type="ECO:0000313" key="4">
    <source>
        <dbReference type="EMBL" id="PTU31018.1"/>
    </source>
</evidence>
<accession>A0A2T5MEL3</accession>